<dbReference type="SUPFAM" id="SSF57756">
    <property type="entry name" value="Retrovirus zinc finger-like domains"/>
    <property type="match status" value="1"/>
</dbReference>
<organism evidence="2 3">
    <name type="scientific">Juglans regia</name>
    <name type="common">English walnut</name>
    <dbReference type="NCBI Taxonomy" id="51240"/>
    <lineage>
        <taxon>Eukaryota</taxon>
        <taxon>Viridiplantae</taxon>
        <taxon>Streptophyta</taxon>
        <taxon>Embryophyta</taxon>
        <taxon>Tracheophyta</taxon>
        <taxon>Spermatophyta</taxon>
        <taxon>Magnoliopsida</taxon>
        <taxon>eudicotyledons</taxon>
        <taxon>Gunneridae</taxon>
        <taxon>Pentapetalae</taxon>
        <taxon>rosids</taxon>
        <taxon>fabids</taxon>
        <taxon>Fagales</taxon>
        <taxon>Juglandaceae</taxon>
        <taxon>Juglans</taxon>
    </lineage>
</organism>
<reference evidence="2" key="2">
    <citation type="submission" date="2020-03" db="EMBL/GenBank/DDBJ databases">
        <title>Walnut 2.0.</title>
        <authorList>
            <person name="Marrano A."/>
            <person name="Britton M."/>
            <person name="Zimin A.V."/>
            <person name="Zaini P.A."/>
            <person name="Workman R."/>
            <person name="Puiu D."/>
            <person name="Bianco L."/>
            <person name="Allen B.J."/>
            <person name="Troggio M."/>
            <person name="Leslie C.A."/>
            <person name="Timp W."/>
            <person name="Dendekar A."/>
            <person name="Salzberg S.L."/>
            <person name="Neale D.B."/>
        </authorList>
    </citation>
    <scope>NUCLEOTIDE SEQUENCE</scope>
    <source>
        <tissue evidence="2">Leaves</tissue>
    </source>
</reference>
<dbReference type="GO" id="GO:0008270">
    <property type="term" value="F:zinc ion binding"/>
    <property type="evidence" value="ECO:0007669"/>
    <property type="project" value="InterPro"/>
</dbReference>
<evidence type="ECO:0000313" key="3">
    <source>
        <dbReference type="Proteomes" id="UP000619265"/>
    </source>
</evidence>
<protein>
    <recommendedName>
        <fullName evidence="4">Retrotransposon Copia-like N-terminal domain-containing protein</fullName>
    </recommendedName>
</protein>
<dbReference type="PANTHER" id="PTHR47481">
    <property type="match status" value="1"/>
</dbReference>
<feature type="region of interest" description="Disordered" evidence="1">
    <location>
        <begin position="163"/>
        <end position="184"/>
    </location>
</feature>
<dbReference type="EMBL" id="LIHL02000011">
    <property type="protein sequence ID" value="KAF5454687.1"/>
    <property type="molecule type" value="Genomic_DNA"/>
</dbReference>
<sequence>MSSSVQSNPNSVSRGSNPPSNLPLVTIHTSNQLPYKLIASNYHSWHAMFITILFGYDLMGYLDGTIPCPFTPTATTPTADVARYAHWYRQGQLLLNLKEDLTLIEWGSRMGSEFLHVVKVIADELSLIDAPILDDDLTLYVLNGLDGNASTLVVTTNSSQRELSNGQFKNNKSHSKQNSNNKSGFKKSPVVCQICDQFGHSAKTCAKLQSRPAANYASSTTLTNGKWLLESVASHNITSDLANLSIHSEYEGQDGVVLGDGTGSNDGSSAHVRQV</sequence>
<feature type="region of interest" description="Disordered" evidence="1">
    <location>
        <begin position="1"/>
        <end position="20"/>
    </location>
</feature>
<evidence type="ECO:0008006" key="4">
    <source>
        <dbReference type="Google" id="ProtNLM"/>
    </source>
</evidence>
<name>A0A833X0L9_JUGRE</name>
<dbReference type="InterPro" id="IPR036875">
    <property type="entry name" value="Znf_CCHC_sf"/>
</dbReference>
<dbReference type="GO" id="GO:0003676">
    <property type="term" value="F:nucleic acid binding"/>
    <property type="evidence" value="ECO:0007669"/>
    <property type="project" value="InterPro"/>
</dbReference>
<dbReference type="AlphaFoldDB" id="A0A833X0L9"/>
<comment type="caution">
    <text evidence="2">The sequence shown here is derived from an EMBL/GenBank/DDBJ whole genome shotgun (WGS) entry which is preliminary data.</text>
</comment>
<feature type="region of interest" description="Disordered" evidence="1">
    <location>
        <begin position="256"/>
        <end position="275"/>
    </location>
</feature>
<dbReference type="PANTHER" id="PTHR47481:SF22">
    <property type="entry name" value="RETROTRANSPOSON GAG DOMAIN-CONTAINING PROTEIN"/>
    <property type="match status" value="1"/>
</dbReference>
<evidence type="ECO:0000256" key="1">
    <source>
        <dbReference type="SAM" id="MobiDB-lite"/>
    </source>
</evidence>
<evidence type="ECO:0000313" key="2">
    <source>
        <dbReference type="EMBL" id="KAF5454687.1"/>
    </source>
</evidence>
<dbReference type="Gramene" id="Jr11_09200_p1">
    <property type="protein sequence ID" value="cds.Jr11_09200_p1"/>
    <property type="gene ID" value="Jr11_09200"/>
</dbReference>
<dbReference type="Proteomes" id="UP000619265">
    <property type="component" value="Unassembled WGS sequence"/>
</dbReference>
<gene>
    <name evidence="2" type="ORF">F2P56_024334</name>
</gene>
<feature type="compositionally biased region" description="Low complexity" evidence="1">
    <location>
        <begin position="1"/>
        <end position="13"/>
    </location>
</feature>
<proteinExistence type="predicted"/>
<accession>A0A833X0L9</accession>
<reference evidence="2" key="1">
    <citation type="submission" date="2015-10" db="EMBL/GenBank/DDBJ databases">
        <authorList>
            <person name="Martinez-Garcia P.J."/>
            <person name="Crepeau M.W."/>
            <person name="Puiu D."/>
            <person name="Gonzalez-Ibeas D."/>
            <person name="Whalen J."/>
            <person name="Stevens K."/>
            <person name="Paul R."/>
            <person name="Butterfield T."/>
            <person name="Britton M."/>
            <person name="Reagan R."/>
            <person name="Chakraborty S."/>
            <person name="Walawage S.L."/>
            <person name="Vasquez-Gross H.A."/>
            <person name="Cardeno C."/>
            <person name="Famula R."/>
            <person name="Pratt K."/>
            <person name="Kuruganti S."/>
            <person name="Aradhya M.K."/>
            <person name="Leslie C.A."/>
            <person name="Dandekar A.M."/>
            <person name="Salzberg S.L."/>
            <person name="Wegrzyn J.L."/>
            <person name="Langley C.H."/>
            <person name="Neale D.B."/>
        </authorList>
    </citation>
    <scope>NUCLEOTIDE SEQUENCE</scope>
    <source>
        <tissue evidence="2">Leaves</tissue>
    </source>
</reference>